<evidence type="ECO:0000313" key="3">
    <source>
        <dbReference type="EMBL" id="NOV97909.1"/>
    </source>
</evidence>
<gene>
    <name evidence="3" type="ORF">HDG69_002494</name>
</gene>
<keyword evidence="3" id="KW-0326">Glycosidase</keyword>
<evidence type="ECO:0000256" key="1">
    <source>
        <dbReference type="SAM" id="MobiDB-lite"/>
    </source>
</evidence>
<dbReference type="SMART" id="SM00642">
    <property type="entry name" value="Aamy"/>
    <property type="match status" value="1"/>
</dbReference>
<keyword evidence="4" id="KW-1185">Reference proteome</keyword>
<protein>
    <submittedName>
        <fullName evidence="3">Maltooligosyltrehalose trehalohydrolase</fullName>
        <ecNumber evidence="3">3.2.1.141</ecNumber>
    </submittedName>
</protein>
<comment type="caution">
    <text evidence="3">The sequence shown here is derived from an EMBL/GenBank/DDBJ whole genome shotgun (WGS) entry which is preliminary data.</text>
</comment>
<reference evidence="3 4" key="1">
    <citation type="submission" date="2020-05" db="EMBL/GenBank/DDBJ databases">
        <title>Genomic Encyclopedia of Type Strains, Phase III (KMG-III): the genomes of soil and plant-associated and newly described type strains.</title>
        <authorList>
            <person name="Whitman W."/>
        </authorList>
    </citation>
    <scope>NUCLEOTIDE SEQUENCE [LARGE SCALE GENOMIC DNA]</scope>
    <source>
        <strain evidence="3 4">KCTC 19046</strain>
    </source>
</reference>
<feature type="compositionally biased region" description="Low complexity" evidence="1">
    <location>
        <begin position="1"/>
        <end position="14"/>
    </location>
</feature>
<dbReference type="InterPro" id="IPR017853">
    <property type="entry name" value="GH"/>
</dbReference>
<dbReference type="RefSeq" id="WP_171784151.1">
    <property type="nucleotide sequence ID" value="NZ_BAAAML010000005.1"/>
</dbReference>
<organism evidence="3 4">
    <name type="scientific">Isoptericola halotolerans</name>
    <dbReference type="NCBI Taxonomy" id="300560"/>
    <lineage>
        <taxon>Bacteria</taxon>
        <taxon>Bacillati</taxon>
        <taxon>Actinomycetota</taxon>
        <taxon>Actinomycetes</taxon>
        <taxon>Micrococcales</taxon>
        <taxon>Promicromonosporaceae</taxon>
        <taxon>Isoptericola</taxon>
    </lineage>
</organism>
<dbReference type="GO" id="GO:0033942">
    <property type="term" value="F:4-alpha-D-(1-&gt;4)-alpha-D-glucanotrehalose trehalohydrolase activity"/>
    <property type="evidence" value="ECO:0007669"/>
    <property type="project" value="UniProtKB-EC"/>
</dbReference>
<sequence>MTAADPPDEAAFAPGTRAPQPRAKERWPGRQPFVWAPRARSVEVVLPRATGTPVRRTMRLVGAHEPGYWRADDRLPPGTDYAFSIDGGPPLPDPCSTLLPHGIHGPSRVLDEDFTWHDSTWRGVDLTRGVLLHLDVTTATPDGTLDAAGRLLPAVAALGVDGVELSPLSAFDPVAGPEAGVRLFAVHDRYGGPAALQRFVDRAHQAGLAVVLDLPHRWAVADALGLHAFGPYASGSRIGPRSGTAQRRDSPRINLDGSGNRGARDFLVADARRWLEDYHVDGLLLDVEVLVDRSGMPFLSELAEAVQAVAAGTGRLRTLLMDGPGRSDRLTSVVGRILTDDGPEPTHDLLEIADAAFPPGGVHARAPATLRRAHRAAARSAPVLVDDLTRLPAAAHATPWSESARSGTAAPAPRTVVDARAALLAFATLAGTPLVLDTEHVPVAMPDLASRRLVAWARQLLTLRPSSLADLARRVESSTGPGVLVLRRGDSALATVTQPHGVEIDLSEHLPAPVGSWRVAASWGQQATHLVAGRLRLPARAIVVLRRDVAAEQT</sequence>
<keyword evidence="3" id="KW-0378">Hydrolase</keyword>
<accession>A0ABX2A547</accession>
<dbReference type="Proteomes" id="UP000757540">
    <property type="component" value="Unassembled WGS sequence"/>
</dbReference>
<dbReference type="Gene3D" id="2.60.40.10">
    <property type="entry name" value="Immunoglobulins"/>
    <property type="match status" value="1"/>
</dbReference>
<evidence type="ECO:0000313" key="4">
    <source>
        <dbReference type="Proteomes" id="UP000757540"/>
    </source>
</evidence>
<dbReference type="InterPro" id="IPR006047">
    <property type="entry name" value="GH13_cat_dom"/>
</dbReference>
<dbReference type="PANTHER" id="PTHR43651">
    <property type="entry name" value="1,4-ALPHA-GLUCAN-BRANCHING ENZYME"/>
    <property type="match status" value="1"/>
</dbReference>
<dbReference type="EC" id="3.2.1.141" evidence="3"/>
<dbReference type="EMBL" id="JABEZU010000003">
    <property type="protein sequence ID" value="NOV97909.1"/>
    <property type="molecule type" value="Genomic_DNA"/>
</dbReference>
<dbReference type="SUPFAM" id="SSF51445">
    <property type="entry name" value="(Trans)glycosidases"/>
    <property type="match status" value="1"/>
</dbReference>
<proteinExistence type="predicted"/>
<dbReference type="PANTHER" id="PTHR43651:SF11">
    <property type="entry name" value="MALTO-OLIGOSYLTREHALOSE TREHALOHYDROLASE"/>
    <property type="match status" value="1"/>
</dbReference>
<dbReference type="InterPro" id="IPR013783">
    <property type="entry name" value="Ig-like_fold"/>
</dbReference>
<name>A0ABX2A547_9MICO</name>
<feature type="region of interest" description="Disordered" evidence="1">
    <location>
        <begin position="237"/>
        <end position="256"/>
    </location>
</feature>
<dbReference type="Gene3D" id="3.20.20.80">
    <property type="entry name" value="Glycosidases"/>
    <property type="match status" value="1"/>
</dbReference>
<feature type="domain" description="Glycosyl hydrolase family 13 catalytic" evidence="2">
    <location>
        <begin position="129"/>
        <end position="464"/>
    </location>
</feature>
<feature type="region of interest" description="Disordered" evidence="1">
    <location>
        <begin position="1"/>
        <end position="28"/>
    </location>
</feature>
<evidence type="ECO:0000259" key="2">
    <source>
        <dbReference type="SMART" id="SM00642"/>
    </source>
</evidence>